<evidence type="ECO:0000313" key="4">
    <source>
        <dbReference type="EMBL" id="KPQ12766.1"/>
    </source>
</evidence>
<gene>
    <name evidence="4" type="primary">dehII</name>
    <name evidence="5" type="ORF">GA0071312_3563</name>
    <name evidence="4" type="ORF">HLUCCO17_01330</name>
</gene>
<dbReference type="RefSeq" id="WP_074446368.1">
    <property type="nucleotide sequence ID" value="NZ_FMBM01000003.1"/>
</dbReference>
<dbReference type="SFLD" id="SFLDS00003">
    <property type="entry name" value="Haloacid_Dehalogenase"/>
    <property type="match status" value="1"/>
</dbReference>
<evidence type="ECO:0000313" key="7">
    <source>
        <dbReference type="Proteomes" id="UP000182800"/>
    </source>
</evidence>
<evidence type="ECO:0000313" key="5">
    <source>
        <dbReference type="EMBL" id="SCC82557.1"/>
    </source>
</evidence>
<dbReference type="Proteomes" id="UP000050497">
    <property type="component" value="Unassembled WGS sequence"/>
</dbReference>
<dbReference type="InterPro" id="IPR023214">
    <property type="entry name" value="HAD_sf"/>
</dbReference>
<sequence length="225" mass="24220">MPGPIRAVAFDIIETVFSIESLRSGLTPLGLPANTLDTWFAASLRDAFALAAMDDFAPFRRIMGDALADLLQRHNLPVMENRIAAFLDGMKNLEARPDADRAFAMLAQANLPIVAVSNGAAAATQHLLERAALAPRVQRVFSVDEIGLSKPRREVYTHVAQSLDLPASAICLVAAHPWDVHGARSAGLHGAFVSRGQPWPASMRRPTMIGDELLDTVEAVLAHTG</sequence>
<dbReference type="EC" id="3.8.1.2" evidence="3"/>
<dbReference type="OrthoDB" id="7989657at2"/>
<dbReference type="EMBL" id="FMBM01000003">
    <property type="protein sequence ID" value="SCC82557.1"/>
    <property type="molecule type" value="Genomic_DNA"/>
</dbReference>
<keyword evidence="2 3" id="KW-0378">Hydrolase</keyword>
<accession>A0A0P7XBW7</accession>
<evidence type="ECO:0000256" key="3">
    <source>
        <dbReference type="RuleBase" id="RU368077"/>
    </source>
</evidence>
<dbReference type="InterPro" id="IPR023198">
    <property type="entry name" value="PGP-like_dom2"/>
</dbReference>
<dbReference type="STRING" id="1653334.GA0071312_3563"/>
<evidence type="ECO:0000313" key="6">
    <source>
        <dbReference type="Proteomes" id="UP000050497"/>
    </source>
</evidence>
<dbReference type="SFLD" id="SFLDG01129">
    <property type="entry name" value="C1.5:_HAD__Beta-PGM__Phosphata"/>
    <property type="match status" value="1"/>
</dbReference>
<dbReference type="Proteomes" id="UP000182800">
    <property type="component" value="Unassembled WGS sequence"/>
</dbReference>
<name>A0A0P7XBW7_9HYPH</name>
<dbReference type="PRINTS" id="PR00413">
    <property type="entry name" value="HADHALOGNASE"/>
</dbReference>
<dbReference type="NCBIfam" id="TIGR01428">
    <property type="entry name" value="HAD_type_II"/>
    <property type="match status" value="1"/>
</dbReference>
<dbReference type="InterPro" id="IPR036412">
    <property type="entry name" value="HAD-like_sf"/>
</dbReference>
<evidence type="ECO:0000256" key="2">
    <source>
        <dbReference type="ARBA" id="ARBA00022801"/>
    </source>
</evidence>
<comment type="function">
    <text evidence="3">Catalyzes the hydrolytic dehalogenation of small (S)-2-haloalkanoic acids to yield the corresponding (R)-2-hydroxyalkanoic acids.</text>
</comment>
<reference evidence="4 6" key="1">
    <citation type="submission" date="2015-09" db="EMBL/GenBank/DDBJ databases">
        <title>Identification and resolution of microdiversity through metagenomic sequencing of parallel consortia.</title>
        <authorList>
            <person name="Nelson W.C."/>
            <person name="Romine M.F."/>
            <person name="Lindemann S.R."/>
        </authorList>
    </citation>
    <scope>NUCLEOTIDE SEQUENCE [LARGE SCALE GENOMIC DNA]</scope>
    <source>
        <strain evidence="4">HL-109</strain>
    </source>
</reference>
<organism evidence="4 6">
    <name type="scientific">Saliniramus fredricksonii</name>
    <dbReference type="NCBI Taxonomy" id="1653334"/>
    <lineage>
        <taxon>Bacteria</taxon>
        <taxon>Pseudomonadati</taxon>
        <taxon>Pseudomonadota</taxon>
        <taxon>Alphaproteobacteria</taxon>
        <taxon>Hyphomicrobiales</taxon>
        <taxon>Salinarimonadaceae</taxon>
        <taxon>Saliniramus</taxon>
    </lineage>
</organism>
<dbReference type="InterPro" id="IPR006328">
    <property type="entry name" value="2-HAD"/>
</dbReference>
<dbReference type="Gene3D" id="1.10.150.240">
    <property type="entry name" value="Putative phosphatase, domain 2"/>
    <property type="match status" value="1"/>
</dbReference>
<dbReference type="PANTHER" id="PTHR43316:SF3">
    <property type="entry name" value="HALOACID DEHALOGENASE, TYPE II (AFU_ORTHOLOGUE AFUA_2G07750)-RELATED"/>
    <property type="match status" value="1"/>
</dbReference>
<proteinExistence type="inferred from homology"/>
<dbReference type="AlphaFoldDB" id="A0A0P7XBW7"/>
<dbReference type="NCBIfam" id="TIGR01493">
    <property type="entry name" value="HAD-SF-IA-v2"/>
    <property type="match status" value="1"/>
</dbReference>
<comment type="similarity">
    <text evidence="1 3">Belongs to the HAD-like hydrolase superfamily. S-2-haloalkanoic acid dehalogenase family.</text>
</comment>
<comment type="caution">
    <text evidence="4">The sequence shown here is derived from an EMBL/GenBank/DDBJ whole genome shotgun (WGS) entry which is preliminary data.</text>
</comment>
<evidence type="ECO:0000256" key="1">
    <source>
        <dbReference type="ARBA" id="ARBA00008106"/>
    </source>
</evidence>
<dbReference type="Gene3D" id="3.40.50.1000">
    <property type="entry name" value="HAD superfamily/HAD-like"/>
    <property type="match status" value="1"/>
</dbReference>
<dbReference type="GO" id="GO:0018784">
    <property type="term" value="F:(S)-2-haloacid dehalogenase activity"/>
    <property type="evidence" value="ECO:0007669"/>
    <property type="project" value="UniProtKB-UniRule"/>
</dbReference>
<protein>
    <recommendedName>
        <fullName evidence="3">(S)-2-haloacid dehalogenase</fullName>
        <ecNumber evidence="3">3.8.1.2</ecNumber>
    </recommendedName>
    <alternativeName>
        <fullName evidence="3">2-haloalkanoic acid dehalogenase</fullName>
    </alternativeName>
    <alternativeName>
        <fullName evidence="3">Halocarboxylic acid halidohydrolase</fullName>
    </alternativeName>
    <alternativeName>
        <fullName evidence="3">L-2-haloacid dehalogenase</fullName>
    </alternativeName>
</protein>
<dbReference type="Pfam" id="PF00702">
    <property type="entry name" value="Hydrolase"/>
    <property type="match status" value="1"/>
</dbReference>
<reference evidence="5 7" key="2">
    <citation type="submission" date="2016-08" db="EMBL/GenBank/DDBJ databases">
        <authorList>
            <person name="Varghese N."/>
            <person name="Submissions Spin"/>
        </authorList>
    </citation>
    <scope>NUCLEOTIDE SEQUENCE [LARGE SCALE GENOMIC DNA]</scope>
    <source>
        <strain evidence="5 7">HL-109</strain>
    </source>
</reference>
<comment type="catalytic activity">
    <reaction evidence="3">
        <text>an (S)-2-haloacid + H2O = a (2R)-2-hydroxycarboxylate + a halide anion + H(+)</text>
        <dbReference type="Rhea" id="RHEA:11192"/>
        <dbReference type="ChEBI" id="CHEBI:15377"/>
        <dbReference type="ChEBI" id="CHEBI:15378"/>
        <dbReference type="ChEBI" id="CHEBI:16042"/>
        <dbReference type="ChEBI" id="CHEBI:58314"/>
        <dbReference type="ChEBI" id="CHEBI:137405"/>
        <dbReference type="EC" id="3.8.1.2"/>
    </reaction>
</comment>
<dbReference type="SUPFAM" id="SSF56784">
    <property type="entry name" value="HAD-like"/>
    <property type="match status" value="1"/>
</dbReference>
<keyword evidence="7" id="KW-1185">Reference proteome</keyword>
<dbReference type="EMBL" id="LJSX01000001">
    <property type="protein sequence ID" value="KPQ12766.1"/>
    <property type="molecule type" value="Genomic_DNA"/>
</dbReference>
<dbReference type="PANTHER" id="PTHR43316">
    <property type="entry name" value="HYDROLASE, HALOACID DELAHOGENASE-RELATED"/>
    <property type="match status" value="1"/>
</dbReference>
<dbReference type="InterPro" id="IPR051540">
    <property type="entry name" value="S-2-haloacid_dehalogenase"/>
</dbReference>
<dbReference type="InterPro" id="IPR006439">
    <property type="entry name" value="HAD-SF_hydro_IA"/>
</dbReference>